<dbReference type="PANTHER" id="PTHR27009">
    <property type="entry name" value="RUST RESISTANCE KINASE LR10-RELATED"/>
    <property type="match status" value="1"/>
</dbReference>
<keyword evidence="2" id="KW-0723">Serine/threonine-protein kinase</keyword>
<dbReference type="Proteomes" id="UP000238479">
    <property type="component" value="Chromosome 5"/>
</dbReference>
<evidence type="ECO:0000313" key="16">
    <source>
        <dbReference type="Proteomes" id="UP000238479"/>
    </source>
</evidence>
<sequence>MLLTMSFLFWLLLIFVDADVVHGGVGPEDCKEARCSSDGPVIQFPFRLKGRQPVHCGYPGFDLSCTKDKETLLEMPSSSKLFVREINYTSQKIQAYPQLGCLDKDIFYQGSSAFKYVGNTILFSCPPSTLRDQYITDNFHCLARLSPCHGNPGNHSYAFGLGCSIDEIPLVSCTKVHDYKDALVYPYGFSRMYLSRIYLHWSIPSCQHCEEMGKLCMLKNEFTNHTDPQTKCFPKDKGSCTLSVILIVTGMTIYYVYSSLKREEENQLRIKRFLDEYRALKPSRYSYADIKRITEKFKEKLGQGAYGTVFKGRLSSELLVAVKILNNSNEKGEDFINEVGTMGQIHHVNVVRLIGYCADGFIRALVYEFLPNGPLQNFLSSADNENSFIGWDKLQDIALGIAKGLEYLHQGCEQQILHFDIKPHNVLLDHDFTPKVSDFGLAKLCSRDQSAVSMTARGTMGYIAPEVFSRNFGNVSYKADVYSFGTLLLEMVGGRKNFKVMEDSTSQVYFPEWIYNLLEQGNDLRIHIGDEGNVEIAETLAVVGLWCIQWYPIDRPSMKTVVQMLEREGDNLTMPPNPFASNSSSS</sequence>
<evidence type="ECO:0000256" key="7">
    <source>
        <dbReference type="ARBA" id="ARBA00022777"/>
    </source>
</evidence>
<evidence type="ECO:0000256" key="3">
    <source>
        <dbReference type="ARBA" id="ARBA00022679"/>
    </source>
</evidence>
<feature type="signal peptide" evidence="13">
    <location>
        <begin position="1"/>
        <end position="18"/>
    </location>
</feature>
<dbReference type="GO" id="GO:0030247">
    <property type="term" value="F:polysaccharide binding"/>
    <property type="evidence" value="ECO:0007669"/>
    <property type="project" value="InterPro"/>
</dbReference>
<evidence type="ECO:0000256" key="2">
    <source>
        <dbReference type="ARBA" id="ARBA00022527"/>
    </source>
</evidence>
<dbReference type="InterPro" id="IPR000719">
    <property type="entry name" value="Prot_kinase_dom"/>
</dbReference>
<dbReference type="GO" id="GO:0016020">
    <property type="term" value="C:membrane"/>
    <property type="evidence" value="ECO:0007669"/>
    <property type="project" value="UniProtKB-SubCell"/>
</dbReference>
<evidence type="ECO:0000256" key="8">
    <source>
        <dbReference type="ARBA" id="ARBA00022840"/>
    </source>
</evidence>
<dbReference type="GO" id="GO:0008889">
    <property type="term" value="F:glycerophosphodiester phosphodiesterase activity"/>
    <property type="evidence" value="ECO:0007669"/>
    <property type="project" value="UniProtKB-EC"/>
</dbReference>
<dbReference type="Gramene" id="PRQ32549">
    <property type="protein sequence ID" value="PRQ32549"/>
    <property type="gene ID" value="RchiOBHm_Chr5g0047611"/>
</dbReference>
<evidence type="ECO:0000256" key="1">
    <source>
        <dbReference type="ARBA" id="ARBA00004479"/>
    </source>
</evidence>
<organism evidence="15 16">
    <name type="scientific">Rosa chinensis</name>
    <name type="common">China rose</name>
    <dbReference type="NCBI Taxonomy" id="74649"/>
    <lineage>
        <taxon>Eukaryota</taxon>
        <taxon>Viridiplantae</taxon>
        <taxon>Streptophyta</taxon>
        <taxon>Embryophyta</taxon>
        <taxon>Tracheophyta</taxon>
        <taxon>Spermatophyta</taxon>
        <taxon>Magnoliopsida</taxon>
        <taxon>eudicotyledons</taxon>
        <taxon>Gunneridae</taxon>
        <taxon>Pentapetalae</taxon>
        <taxon>rosids</taxon>
        <taxon>fabids</taxon>
        <taxon>Rosales</taxon>
        <taxon>Rosaceae</taxon>
        <taxon>Rosoideae</taxon>
        <taxon>Rosoideae incertae sedis</taxon>
        <taxon>Rosa</taxon>
    </lineage>
</organism>
<keyword evidence="7 15" id="KW-0418">Kinase</keyword>
<keyword evidence="4" id="KW-0812">Transmembrane</keyword>
<gene>
    <name evidence="15" type="ORF">RchiOBHm_Chr5g0047611</name>
</gene>
<dbReference type="PROSITE" id="PS00107">
    <property type="entry name" value="PROTEIN_KINASE_ATP"/>
    <property type="match status" value="1"/>
</dbReference>
<keyword evidence="8 12" id="KW-0067">ATP-binding</keyword>
<dbReference type="EC" id="3.1.4.46" evidence="15"/>
<protein>
    <submittedName>
        <fullName evidence="15">Putative glycerophosphodiester phosphodiesterase, protein kinase RLK-Pelle-LRK10L-2 family</fullName>
        <ecNumber evidence="15">3.1.4.46</ecNumber>
    </submittedName>
</protein>
<keyword evidence="6 12" id="KW-0547">Nucleotide-binding</keyword>
<dbReference type="InterPro" id="IPR045874">
    <property type="entry name" value="LRK10/LRL21-25-like"/>
</dbReference>
<dbReference type="Pfam" id="PF13947">
    <property type="entry name" value="GUB_WAK_bind"/>
    <property type="match status" value="1"/>
</dbReference>
<dbReference type="GO" id="GO:0004674">
    <property type="term" value="F:protein serine/threonine kinase activity"/>
    <property type="evidence" value="ECO:0007669"/>
    <property type="project" value="UniProtKB-KW"/>
</dbReference>
<feature type="domain" description="Protein kinase" evidence="14">
    <location>
        <begin position="295"/>
        <end position="580"/>
    </location>
</feature>
<keyword evidence="3" id="KW-0808">Transferase</keyword>
<feature type="binding site" evidence="12">
    <location>
        <position position="323"/>
    </location>
    <ligand>
        <name>ATP</name>
        <dbReference type="ChEBI" id="CHEBI:30616"/>
    </ligand>
</feature>
<dbReference type="Gene3D" id="1.10.510.10">
    <property type="entry name" value="Transferase(Phosphotransferase) domain 1"/>
    <property type="match status" value="1"/>
</dbReference>
<feature type="chain" id="PRO_5015175081" evidence="13">
    <location>
        <begin position="19"/>
        <end position="586"/>
    </location>
</feature>
<dbReference type="SMART" id="SM00220">
    <property type="entry name" value="S_TKc"/>
    <property type="match status" value="1"/>
</dbReference>
<evidence type="ECO:0000256" key="10">
    <source>
        <dbReference type="ARBA" id="ARBA00023136"/>
    </source>
</evidence>
<evidence type="ECO:0000256" key="9">
    <source>
        <dbReference type="ARBA" id="ARBA00022989"/>
    </source>
</evidence>
<dbReference type="InterPro" id="IPR008271">
    <property type="entry name" value="Ser/Thr_kinase_AS"/>
</dbReference>
<evidence type="ECO:0000256" key="12">
    <source>
        <dbReference type="PROSITE-ProRule" id="PRU10141"/>
    </source>
</evidence>
<dbReference type="PROSITE" id="PS50011">
    <property type="entry name" value="PROTEIN_KINASE_DOM"/>
    <property type="match status" value="1"/>
</dbReference>
<evidence type="ECO:0000256" key="6">
    <source>
        <dbReference type="ARBA" id="ARBA00022741"/>
    </source>
</evidence>
<dbReference type="PROSITE" id="PS00108">
    <property type="entry name" value="PROTEIN_KINASE_ST"/>
    <property type="match status" value="1"/>
</dbReference>
<dbReference type="GO" id="GO:0005524">
    <property type="term" value="F:ATP binding"/>
    <property type="evidence" value="ECO:0007669"/>
    <property type="project" value="UniProtKB-UniRule"/>
</dbReference>
<keyword evidence="9" id="KW-1133">Transmembrane helix</keyword>
<keyword evidence="16" id="KW-1185">Reference proteome</keyword>
<dbReference type="EMBL" id="PDCK01000043">
    <property type="protein sequence ID" value="PRQ32549.1"/>
    <property type="molecule type" value="Genomic_DNA"/>
</dbReference>
<dbReference type="FunFam" id="1.10.510.10:FF:000590">
    <property type="entry name" value="PR5-like receptor kinase"/>
    <property type="match status" value="1"/>
</dbReference>
<dbReference type="Gene3D" id="3.30.200.20">
    <property type="entry name" value="Phosphorylase Kinase, domain 1"/>
    <property type="match status" value="1"/>
</dbReference>
<evidence type="ECO:0000256" key="4">
    <source>
        <dbReference type="ARBA" id="ARBA00022692"/>
    </source>
</evidence>
<proteinExistence type="predicted"/>
<dbReference type="InterPro" id="IPR011009">
    <property type="entry name" value="Kinase-like_dom_sf"/>
</dbReference>
<reference evidence="15 16" key="1">
    <citation type="journal article" date="2018" name="Nat. Genet.">
        <title>The Rosa genome provides new insights in the design of modern roses.</title>
        <authorList>
            <person name="Bendahmane M."/>
        </authorList>
    </citation>
    <scope>NUCLEOTIDE SEQUENCE [LARGE SCALE GENOMIC DNA]</scope>
    <source>
        <strain evidence="16">cv. Old Blush</strain>
    </source>
</reference>
<evidence type="ECO:0000256" key="5">
    <source>
        <dbReference type="ARBA" id="ARBA00022729"/>
    </source>
</evidence>
<evidence type="ECO:0000256" key="11">
    <source>
        <dbReference type="ARBA" id="ARBA00023180"/>
    </source>
</evidence>
<dbReference type="Pfam" id="PF00069">
    <property type="entry name" value="Pkinase"/>
    <property type="match status" value="1"/>
</dbReference>
<evidence type="ECO:0000313" key="15">
    <source>
        <dbReference type="EMBL" id="PRQ32549.1"/>
    </source>
</evidence>
<dbReference type="InterPro" id="IPR017441">
    <property type="entry name" value="Protein_kinase_ATP_BS"/>
</dbReference>
<dbReference type="AlphaFoldDB" id="A0A2P6QEF7"/>
<keyword evidence="5 13" id="KW-0732">Signal</keyword>
<comment type="subcellular location">
    <subcellularLocation>
        <location evidence="1">Membrane</location>
        <topology evidence="1">Single-pass type I membrane protein</topology>
    </subcellularLocation>
</comment>
<keyword evidence="10" id="KW-0472">Membrane</keyword>
<name>A0A2P6QEF7_ROSCH</name>
<accession>A0A2P6QEF7</accession>
<dbReference type="SUPFAM" id="SSF56112">
    <property type="entry name" value="Protein kinase-like (PK-like)"/>
    <property type="match status" value="1"/>
</dbReference>
<evidence type="ECO:0000259" key="14">
    <source>
        <dbReference type="PROSITE" id="PS50011"/>
    </source>
</evidence>
<dbReference type="FunFam" id="3.30.200.20:FF:000178">
    <property type="entry name" value="serine/threonine-protein kinase PBS1-like"/>
    <property type="match status" value="1"/>
</dbReference>
<keyword evidence="15" id="KW-0378">Hydrolase</keyword>
<dbReference type="OMA" id="TEADQIM"/>
<dbReference type="InterPro" id="IPR025287">
    <property type="entry name" value="WAK_GUB"/>
</dbReference>
<comment type="caution">
    <text evidence="15">The sequence shown here is derived from an EMBL/GenBank/DDBJ whole genome shotgun (WGS) entry which is preliminary data.</text>
</comment>
<keyword evidence="11" id="KW-0325">Glycoprotein</keyword>
<evidence type="ECO:0000256" key="13">
    <source>
        <dbReference type="SAM" id="SignalP"/>
    </source>
</evidence>